<protein>
    <submittedName>
        <fullName evidence="1">Uncharacterized protein</fullName>
    </submittedName>
</protein>
<name>U5QD27_GLOK1</name>
<evidence type="ECO:0000313" key="1">
    <source>
        <dbReference type="EMBL" id="AGY56791.1"/>
    </source>
</evidence>
<dbReference type="STRING" id="1183438.GKIL_0545"/>
<organism evidence="1 2">
    <name type="scientific">Gloeobacter kilaueensis (strain ATCC BAA-2537 / CCAP 1431/1 / ULC 316 / JS1)</name>
    <dbReference type="NCBI Taxonomy" id="1183438"/>
    <lineage>
        <taxon>Bacteria</taxon>
        <taxon>Bacillati</taxon>
        <taxon>Cyanobacteriota</taxon>
        <taxon>Cyanophyceae</taxon>
        <taxon>Gloeobacterales</taxon>
        <taxon>Gloeobacteraceae</taxon>
        <taxon>Gloeobacter</taxon>
    </lineage>
</organism>
<keyword evidence="2" id="KW-1185">Reference proteome</keyword>
<proteinExistence type="predicted"/>
<dbReference type="AlphaFoldDB" id="U5QD27"/>
<dbReference type="OrthoDB" id="517300at2"/>
<reference evidence="1 2" key="1">
    <citation type="journal article" date="2013" name="PLoS ONE">
        <title>Cultivation and Complete Genome Sequencing of Gloeobacter kilaueensis sp. nov., from a Lava Cave in Kilauea Caldera, Hawai'i.</title>
        <authorList>
            <person name="Saw J.H."/>
            <person name="Schatz M."/>
            <person name="Brown M.V."/>
            <person name="Kunkel D.D."/>
            <person name="Foster J.S."/>
            <person name="Shick H."/>
            <person name="Christensen S."/>
            <person name="Hou S."/>
            <person name="Wan X."/>
            <person name="Donachie S.P."/>
        </authorList>
    </citation>
    <scope>NUCLEOTIDE SEQUENCE [LARGE SCALE GENOMIC DNA]</scope>
    <source>
        <strain evidence="2">JS</strain>
    </source>
</reference>
<dbReference type="RefSeq" id="WP_023171822.1">
    <property type="nucleotide sequence ID" value="NC_022600.1"/>
</dbReference>
<dbReference type="EMBL" id="CP003587">
    <property type="protein sequence ID" value="AGY56791.1"/>
    <property type="molecule type" value="Genomic_DNA"/>
</dbReference>
<dbReference type="HOGENOM" id="CLU_1719069_0_0_3"/>
<dbReference type="Proteomes" id="UP000017396">
    <property type="component" value="Chromosome"/>
</dbReference>
<sequence>MTVQALNMFGPQRNLALQPGPVWPSFEQFRKVGSSALAPIGNGVVGALTTRSGRYRIVEEHDFQRLVGLAAEVERLRNGFQLIIAASKAVQRHRDDATVETLIHSVSMIGELPSLPTRIGFEKIAPEGLELDPDDEVILNVDELGSAFAAQDPT</sequence>
<dbReference type="KEGG" id="glj:GKIL_0545"/>
<gene>
    <name evidence="1" type="ORF">GKIL_0545</name>
</gene>
<evidence type="ECO:0000313" key="2">
    <source>
        <dbReference type="Proteomes" id="UP000017396"/>
    </source>
</evidence>
<accession>U5QD27</accession>
<dbReference type="eggNOG" id="ENOG5032VYC">
    <property type="taxonomic scope" value="Bacteria"/>
</dbReference>